<feature type="transmembrane region" description="Helical" evidence="6">
    <location>
        <begin position="189"/>
        <end position="208"/>
    </location>
</feature>
<feature type="transmembrane region" description="Helical" evidence="6">
    <location>
        <begin position="73"/>
        <end position="94"/>
    </location>
</feature>
<sequence length="269" mass="28926">MSTSEARYDLVNSRASTLSAGQQHITLTVEELSDVCRNIVGNSKFRVSQQSGESTCLHVRLIVLPVIADPGPLGLAGFAATTFVLSIFNAGVIIDPAVQGVVLPLALWYGGIAQGIAGIFEFFKPNTFGALAFLSYGAFWLSYQSFVLNIVPTIEATNIAFRAVGIYLLAWTIFTAYMTIAAWKVTRVIFALFLSLTITFLLLTIGAFTNNKIPTEMGGWLGIAVAIIAWYASAAAVVNGTWDRVIFPVGVVQKKNNEDPIPAKAPKTA</sequence>
<comment type="subcellular location">
    <subcellularLocation>
        <location evidence="1">Membrane</location>
        <topology evidence="1">Multi-pass membrane protein</topology>
    </subcellularLocation>
</comment>
<dbReference type="OrthoDB" id="2139011at2759"/>
<name>A0A2P6NGL8_9EUKA</name>
<dbReference type="InterPro" id="IPR000791">
    <property type="entry name" value="Gpr1/Fun34/SatP-like"/>
</dbReference>
<keyword evidence="5 6" id="KW-0472">Membrane</keyword>
<dbReference type="InterPro" id="IPR051633">
    <property type="entry name" value="AceTr"/>
</dbReference>
<accession>A0A2P6NGL8</accession>
<evidence type="ECO:0000313" key="7">
    <source>
        <dbReference type="EMBL" id="PRP83090.1"/>
    </source>
</evidence>
<feature type="transmembrane region" description="Helical" evidence="6">
    <location>
        <begin position="101"/>
        <end position="123"/>
    </location>
</feature>
<evidence type="ECO:0000256" key="2">
    <source>
        <dbReference type="ARBA" id="ARBA00005587"/>
    </source>
</evidence>
<dbReference type="PANTHER" id="PTHR31123:SF1">
    <property type="entry name" value="ACCUMULATION OF DYADS PROTEIN 2-RELATED"/>
    <property type="match status" value="1"/>
</dbReference>
<dbReference type="AlphaFoldDB" id="A0A2P6NGL8"/>
<keyword evidence="4 6" id="KW-1133">Transmembrane helix</keyword>
<evidence type="ECO:0000256" key="6">
    <source>
        <dbReference type="SAM" id="Phobius"/>
    </source>
</evidence>
<feature type="transmembrane region" description="Helical" evidence="6">
    <location>
        <begin position="220"/>
        <end position="238"/>
    </location>
</feature>
<evidence type="ECO:0000256" key="5">
    <source>
        <dbReference type="ARBA" id="ARBA00023136"/>
    </source>
</evidence>
<gene>
    <name evidence="7" type="ORF">PROFUN_09686</name>
</gene>
<dbReference type="GO" id="GO:0005886">
    <property type="term" value="C:plasma membrane"/>
    <property type="evidence" value="ECO:0007669"/>
    <property type="project" value="TreeGrafter"/>
</dbReference>
<evidence type="ECO:0000256" key="3">
    <source>
        <dbReference type="ARBA" id="ARBA00022692"/>
    </source>
</evidence>
<proteinExistence type="inferred from homology"/>
<dbReference type="PANTHER" id="PTHR31123">
    <property type="entry name" value="ACCUMULATION OF DYADS PROTEIN 2-RELATED"/>
    <property type="match status" value="1"/>
</dbReference>
<comment type="similarity">
    <text evidence="2">Belongs to the acetate uptake transporter (AceTr) (TC 2.A.96) family.</text>
</comment>
<feature type="transmembrane region" description="Helical" evidence="6">
    <location>
        <begin position="129"/>
        <end position="151"/>
    </location>
</feature>
<evidence type="ECO:0000256" key="4">
    <source>
        <dbReference type="ARBA" id="ARBA00022989"/>
    </source>
</evidence>
<evidence type="ECO:0000256" key="1">
    <source>
        <dbReference type="ARBA" id="ARBA00004141"/>
    </source>
</evidence>
<organism evidence="7 8">
    <name type="scientific">Planoprotostelium fungivorum</name>
    <dbReference type="NCBI Taxonomy" id="1890364"/>
    <lineage>
        <taxon>Eukaryota</taxon>
        <taxon>Amoebozoa</taxon>
        <taxon>Evosea</taxon>
        <taxon>Variosea</taxon>
        <taxon>Cavosteliida</taxon>
        <taxon>Cavosteliaceae</taxon>
        <taxon>Planoprotostelium</taxon>
    </lineage>
</organism>
<protein>
    <recommendedName>
        <fullName evidence="9">GPR1/FUN34/yaaH family protein</fullName>
    </recommendedName>
</protein>
<dbReference type="NCBIfam" id="NF038013">
    <property type="entry name" value="AceTr_1"/>
    <property type="match status" value="1"/>
</dbReference>
<dbReference type="EMBL" id="MDYQ01000090">
    <property type="protein sequence ID" value="PRP83090.1"/>
    <property type="molecule type" value="Genomic_DNA"/>
</dbReference>
<keyword evidence="8" id="KW-1185">Reference proteome</keyword>
<reference evidence="7 8" key="1">
    <citation type="journal article" date="2018" name="Genome Biol. Evol.">
        <title>Multiple Roots of Fruiting Body Formation in Amoebozoa.</title>
        <authorList>
            <person name="Hillmann F."/>
            <person name="Forbes G."/>
            <person name="Novohradska S."/>
            <person name="Ferling I."/>
            <person name="Riege K."/>
            <person name="Groth M."/>
            <person name="Westermann M."/>
            <person name="Marz M."/>
            <person name="Spaller T."/>
            <person name="Winckler T."/>
            <person name="Schaap P."/>
            <person name="Glockner G."/>
        </authorList>
    </citation>
    <scope>NUCLEOTIDE SEQUENCE [LARGE SCALE GENOMIC DNA]</scope>
    <source>
        <strain evidence="7 8">Jena</strain>
    </source>
</reference>
<dbReference type="InParanoid" id="A0A2P6NGL8"/>
<evidence type="ECO:0008006" key="9">
    <source>
        <dbReference type="Google" id="ProtNLM"/>
    </source>
</evidence>
<dbReference type="GO" id="GO:0015123">
    <property type="term" value="F:acetate transmembrane transporter activity"/>
    <property type="evidence" value="ECO:0007669"/>
    <property type="project" value="TreeGrafter"/>
</dbReference>
<dbReference type="Pfam" id="PF01184">
    <property type="entry name" value="Gpr1_Fun34_YaaH"/>
    <property type="match status" value="1"/>
</dbReference>
<dbReference type="STRING" id="1890364.A0A2P6NGL8"/>
<evidence type="ECO:0000313" key="8">
    <source>
        <dbReference type="Proteomes" id="UP000241769"/>
    </source>
</evidence>
<comment type="caution">
    <text evidence="7">The sequence shown here is derived from an EMBL/GenBank/DDBJ whole genome shotgun (WGS) entry which is preliminary data.</text>
</comment>
<feature type="transmembrane region" description="Helical" evidence="6">
    <location>
        <begin position="163"/>
        <end position="183"/>
    </location>
</feature>
<keyword evidence="3 6" id="KW-0812">Transmembrane</keyword>
<dbReference type="Proteomes" id="UP000241769">
    <property type="component" value="Unassembled WGS sequence"/>
</dbReference>